<evidence type="ECO:0000313" key="5">
    <source>
        <dbReference type="Proteomes" id="UP000199493"/>
    </source>
</evidence>
<accession>A0A0D7UVS1</accession>
<evidence type="ECO:0000313" key="2">
    <source>
        <dbReference type="EMBL" id="SEO30887.1"/>
    </source>
</evidence>
<dbReference type="EMBL" id="FODB01000068">
    <property type="protein sequence ID" value="SEO30887.1"/>
    <property type="molecule type" value="Genomic_DNA"/>
</dbReference>
<evidence type="ECO:0000313" key="3">
    <source>
        <dbReference type="EMBL" id="SIN69553.1"/>
    </source>
</evidence>
<gene>
    <name evidence="1" type="ORF">HMEPL2_16360</name>
    <name evidence="2" type="ORF">SAMN04490369_10689</name>
    <name evidence="3" type="ORF">SAMN05878438_2513</name>
</gene>
<dbReference type="EMBL" id="AP022869">
    <property type="protein sequence ID" value="BCB71285.1"/>
    <property type="molecule type" value="Genomic_DNA"/>
</dbReference>
<reference evidence="1 6" key="3">
    <citation type="submission" date="2020-03" db="EMBL/GenBank/DDBJ databases">
        <title>Complete Genome Sequence of Halomonas meridiana strain Eplume2, isolated from hydrothermal-plume in the north east Pacific Ocean.</title>
        <authorList>
            <person name="Kurihara Y."/>
            <person name="Kawai S."/>
            <person name="Sakai A."/>
            <person name="Galipon J."/>
            <person name="Arakawa K."/>
        </authorList>
    </citation>
    <scope>NUCLEOTIDE SEQUENCE [LARGE SCALE GENOMIC DNA]</scope>
    <source>
        <strain evidence="1 6">Eplume2</strain>
    </source>
</reference>
<dbReference type="EMBL" id="FSQX01000001">
    <property type="protein sequence ID" value="SIN69553.1"/>
    <property type="molecule type" value="Genomic_DNA"/>
</dbReference>
<keyword evidence="6" id="KW-1185">Reference proteome</keyword>
<protein>
    <recommendedName>
        <fullName evidence="7">Cation transporter</fullName>
    </recommendedName>
</protein>
<reference evidence="3 4" key="2">
    <citation type="submission" date="2016-11" db="EMBL/GenBank/DDBJ databases">
        <authorList>
            <person name="Jaros S."/>
            <person name="Januszkiewicz K."/>
            <person name="Wedrychowicz H."/>
        </authorList>
    </citation>
    <scope>NUCLEOTIDE SEQUENCE [LARGE SCALE GENOMIC DNA]</scope>
    <source>
        <strain evidence="3 4">ACAM 239</strain>
    </source>
</reference>
<evidence type="ECO:0000313" key="4">
    <source>
        <dbReference type="Proteomes" id="UP000185024"/>
    </source>
</evidence>
<sequence>MAHREHRLGVSETTLVNRHLKLDSSDLDAVKAAVADIDELYGLDSVSFDEKKLKLHLAYDASRLCLDCVEDILDKYAVEISRGWWNRFKEEHYRFVDQNIKDNAKKEPWSCH</sequence>
<dbReference type="AlphaFoldDB" id="A0A0D7UVS1"/>
<dbReference type="PATRIC" id="fig|29570.3.peg.2494"/>
<dbReference type="Proteomes" id="UP000185024">
    <property type="component" value="Unassembled WGS sequence"/>
</dbReference>
<dbReference type="Proteomes" id="UP000199493">
    <property type="component" value="Unassembled WGS sequence"/>
</dbReference>
<evidence type="ECO:0008006" key="7">
    <source>
        <dbReference type="Google" id="ProtNLM"/>
    </source>
</evidence>
<organism evidence="3 4">
    <name type="scientific">Vreelandella aquamarina</name>
    <dbReference type="NCBI Taxonomy" id="77097"/>
    <lineage>
        <taxon>Bacteria</taxon>
        <taxon>Pseudomonadati</taxon>
        <taxon>Pseudomonadota</taxon>
        <taxon>Gammaproteobacteria</taxon>
        <taxon>Oceanospirillales</taxon>
        <taxon>Halomonadaceae</taxon>
        <taxon>Vreelandella</taxon>
    </lineage>
</organism>
<proteinExistence type="predicted"/>
<accession>A0A1H8NMS6</accession>
<dbReference type="STRING" id="77097.SAMN04490369_10689"/>
<dbReference type="GeneID" id="97278098"/>
<name>A0A0D7UVS1_9GAMM</name>
<dbReference type="Proteomes" id="UP000501053">
    <property type="component" value="Chromosome"/>
</dbReference>
<dbReference type="OrthoDB" id="5822659at2"/>
<dbReference type="RefSeq" id="WP_044630609.1">
    <property type="nucleotide sequence ID" value="NZ_AP022869.1"/>
</dbReference>
<evidence type="ECO:0000313" key="1">
    <source>
        <dbReference type="EMBL" id="BCB71285.1"/>
    </source>
</evidence>
<evidence type="ECO:0000313" key="6">
    <source>
        <dbReference type="Proteomes" id="UP000501053"/>
    </source>
</evidence>
<reference evidence="2 5" key="1">
    <citation type="submission" date="2016-10" db="EMBL/GenBank/DDBJ databases">
        <authorList>
            <person name="de Groot N.N."/>
        </authorList>
    </citation>
    <scope>NUCLEOTIDE SEQUENCE [LARGE SCALE GENOMIC DNA]</scope>
    <source>
        <strain evidence="2 5">558</strain>
    </source>
</reference>